<dbReference type="InterPro" id="IPR029069">
    <property type="entry name" value="HotDog_dom_sf"/>
</dbReference>
<dbReference type="STRING" id="43064.SAMN04488086_10949"/>
<dbReference type="Pfam" id="PF01575">
    <property type="entry name" value="MaoC_dehydratas"/>
    <property type="match status" value="1"/>
</dbReference>
<proteinExistence type="predicted"/>
<feature type="region of interest" description="Disordered" evidence="1">
    <location>
        <begin position="159"/>
        <end position="181"/>
    </location>
</feature>
<evidence type="ECO:0000313" key="4">
    <source>
        <dbReference type="Proteomes" id="UP000195985"/>
    </source>
</evidence>
<dbReference type="OrthoDB" id="2691304at2"/>
<feature type="domain" description="MaoC-like" evidence="2">
    <location>
        <begin position="19"/>
        <end position="120"/>
    </location>
</feature>
<dbReference type="Proteomes" id="UP000195985">
    <property type="component" value="Unassembled WGS sequence"/>
</dbReference>
<dbReference type="PANTHER" id="PTHR43664">
    <property type="entry name" value="MONOAMINE OXIDASE-RELATED"/>
    <property type="match status" value="1"/>
</dbReference>
<dbReference type="RefSeq" id="WP_086943432.1">
    <property type="nucleotide sequence ID" value="NZ_FONM01000009.1"/>
</dbReference>
<dbReference type="AlphaFoldDB" id="A0A1W1IIB2"/>
<sequence length="181" mass="20299">MGLKDIKLGKSIDEIQEGDSLTVTEIIEDKDILLYLGLTNDGNPLYIQHDYSQTTRFHKPIVPTVLLVGILTSNVSKHLPGPGSHIVDVSLNVIEPIYHNSTITFNFEVERVDERREQVTISVVGTNMENERVLDAELIVETPRKLIFDEEENVIMNERTEVEENADKGVNPPSMADGDSE</sequence>
<organism evidence="3 4">
    <name type="scientific">Trichococcus pasteurii</name>
    <dbReference type="NCBI Taxonomy" id="43064"/>
    <lineage>
        <taxon>Bacteria</taxon>
        <taxon>Bacillati</taxon>
        <taxon>Bacillota</taxon>
        <taxon>Bacilli</taxon>
        <taxon>Lactobacillales</taxon>
        <taxon>Carnobacteriaceae</taxon>
        <taxon>Trichococcus</taxon>
    </lineage>
</organism>
<protein>
    <recommendedName>
        <fullName evidence="2">MaoC-like domain-containing protein</fullName>
    </recommendedName>
</protein>
<evidence type="ECO:0000256" key="1">
    <source>
        <dbReference type="SAM" id="MobiDB-lite"/>
    </source>
</evidence>
<reference evidence="4" key="1">
    <citation type="submission" date="2016-04" db="EMBL/GenBank/DDBJ databases">
        <authorList>
            <person name="Strepis N."/>
        </authorList>
    </citation>
    <scope>NUCLEOTIDE SEQUENCE [LARGE SCALE GENOMIC DNA]</scope>
</reference>
<dbReference type="Gene3D" id="3.10.129.10">
    <property type="entry name" value="Hotdog Thioesterase"/>
    <property type="match status" value="1"/>
</dbReference>
<dbReference type="InterPro" id="IPR052342">
    <property type="entry name" value="MCH/BMMD"/>
</dbReference>
<keyword evidence="4" id="KW-1185">Reference proteome</keyword>
<evidence type="ECO:0000313" key="3">
    <source>
        <dbReference type="EMBL" id="SLM52681.1"/>
    </source>
</evidence>
<dbReference type="InterPro" id="IPR002539">
    <property type="entry name" value="MaoC-like_dom"/>
</dbReference>
<name>A0A1W1IIB2_9LACT</name>
<evidence type="ECO:0000259" key="2">
    <source>
        <dbReference type="Pfam" id="PF01575"/>
    </source>
</evidence>
<dbReference type="SUPFAM" id="SSF54637">
    <property type="entry name" value="Thioesterase/thiol ester dehydrase-isomerase"/>
    <property type="match status" value="1"/>
</dbReference>
<accession>A0A1W1IIB2</accession>
<dbReference type="PANTHER" id="PTHR43664:SF1">
    <property type="entry name" value="BETA-METHYLMALYL-COA DEHYDRATASE"/>
    <property type="match status" value="1"/>
</dbReference>
<dbReference type="EMBL" id="FWEY01000008">
    <property type="protein sequence ID" value="SLM52681.1"/>
    <property type="molecule type" value="Genomic_DNA"/>
</dbReference>
<gene>
    <name evidence="3" type="ORF">TPAS_2375</name>
</gene>